<evidence type="ECO:0000313" key="9">
    <source>
        <dbReference type="Proteomes" id="UP001161438"/>
    </source>
</evidence>
<dbReference type="SUPFAM" id="SSF52091">
    <property type="entry name" value="SpoIIaa-like"/>
    <property type="match status" value="1"/>
</dbReference>
<reference evidence="8" key="1">
    <citation type="submission" date="2022-10" db="EMBL/GenBank/DDBJ databases">
        <authorList>
            <person name="Byrne P K."/>
        </authorList>
    </citation>
    <scope>NUCLEOTIDE SEQUENCE</scope>
    <source>
        <strain evidence="8">IFO1815</strain>
    </source>
</reference>
<dbReference type="GeneID" id="80921798"/>
<feature type="transmembrane region" description="Helical" evidence="6">
    <location>
        <begin position="309"/>
        <end position="326"/>
    </location>
</feature>
<comment type="subcellular location">
    <subcellularLocation>
        <location evidence="1">Membrane</location>
        <topology evidence="1">Multi-pass membrane protein</topology>
    </subcellularLocation>
</comment>
<accession>A0AA35NFG1</accession>
<feature type="transmembrane region" description="Helical" evidence="6">
    <location>
        <begin position="223"/>
        <end position="242"/>
    </location>
</feature>
<dbReference type="PANTHER" id="PTHR11814">
    <property type="entry name" value="SULFATE TRANSPORTER"/>
    <property type="match status" value="1"/>
</dbReference>
<dbReference type="InterPro" id="IPR036513">
    <property type="entry name" value="STAS_dom_sf"/>
</dbReference>
<feature type="transmembrane region" description="Helical" evidence="6">
    <location>
        <begin position="401"/>
        <end position="421"/>
    </location>
</feature>
<dbReference type="Proteomes" id="UP001161438">
    <property type="component" value="Chromosome 16"/>
</dbReference>
<protein>
    <recommendedName>
        <fullName evidence="7">STAS domain-containing protein</fullName>
    </recommendedName>
</protein>
<dbReference type="GO" id="GO:0016020">
    <property type="term" value="C:membrane"/>
    <property type="evidence" value="ECO:0007669"/>
    <property type="project" value="UniProtKB-SubCell"/>
</dbReference>
<feature type="region of interest" description="Disordered" evidence="5">
    <location>
        <begin position="1"/>
        <end position="21"/>
    </location>
</feature>
<feature type="domain" description="STAS" evidence="7">
    <location>
        <begin position="564"/>
        <end position="715"/>
    </location>
</feature>
<organism evidence="8 9">
    <name type="scientific">Saccharomyces mikatae IFO 1815</name>
    <dbReference type="NCBI Taxonomy" id="226126"/>
    <lineage>
        <taxon>Eukaryota</taxon>
        <taxon>Fungi</taxon>
        <taxon>Dikarya</taxon>
        <taxon>Ascomycota</taxon>
        <taxon>Saccharomycotina</taxon>
        <taxon>Saccharomycetes</taxon>
        <taxon>Saccharomycetales</taxon>
        <taxon>Saccharomycetaceae</taxon>
        <taxon>Saccharomyces</taxon>
    </lineage>
</organism>
<evidence type="ECO:0000256" key="3">
    <source>
        <dbReference type="ARBA" id="ARBA00022989"/>
    </source>
</evidence>
<dbReference type="RefSeq" id="XP_056079990.1">
    <property type="nucleotide sequence ID" value="XM_056226254.1"/>
</dbReference>
<evidence type="ECO:0000256" key="2">
    <source>
        <dbReference type="ARBA" id="ARBA00022692"/>
    </source>
</evidence>
<evidence type="ECO:0000259" key="7">
    <source>
        <dbReference type="PROSITE" id="PS50801"/>
    </source>
</evidence>
<proteinExistence type="predicted"/>
<dbReference type="PROSITE" id="PS01130">
    <property type="entry name" value="SLC26A"/>
    <property type="match status" value="1"/>
</dbReference>
<dbReference type="Gene3D" id="3.30.750.24">
    <property type="entry name" value="STAS domain"/>
    <property type="match status" value="1"/>
</dbReference>
<dbReference type="InterPro" id="IPR001902">
    <property type="entry name" value="SLC26A/SulP_fam"/>
</dbReference>
<dbReference type="EMBL" id="OX365772">
    <property type="protein sequence ID" value="CAI4036873.1"/>
    <property type="molecule type" value="Genomic_DNA"/>
</dbReference>
<feature type="transmembrane region" description="Helical" evidence="6">
    <location>
        <begin position="190"/>
        <end position="211"/>
    </location>
</feature>
<dbReference type="InterPro" id="IPR011547">
    <property type="entry name" value="SLC26A/SulP_dom"/>
</dbReference>
<dbReference type="PROSITE" id="PS50801">
    <property type="entry name" value="STAS"/>
    <property type="match status" value="1"/>
</dbReference>
<name>A0AA35NFG1_SACMI</name>
<dbReference type="AlphaFoldDB" id="A0AA35NFG1"/>
<keyword evidence="9" id="KW-1185">Reference proteome</keyword>
<dbReference type="Pfam" id="PF00916">
    <property type="entry name" value="Sulfate_transp"/>
    <property type="match status" value="1"/>
</dbReference>
<feature type="transmembrane region" description="Helical" evidence="6">
    <location>
        <begin position="460"/>
        <end position="478"/>
    </location>
</feature>
<evidence type="ECO:0000256" key="1">
    <source>
        <dbReference type="ARBA" id="ARBA00004141"/>
    </source>
</evidence>
<evidence type="ECO:0000256" key="4">
    <source>
        <dbReference type="ARBA" id="ARBA00023136"/>
    </source>
</evidence>
<keyword evidence="3 6" id="KW-1133">Transmembrane helix</keyword>
<gene>
    <name evidence="8" type="primary">SMKI16G1700</name>
    <name evidence="8" type="ORF">SMKI_16G1700</name>
</gene>
<evidence type="ECO:0000313" key="8">
    <source>
        <dbReference type="EMBL" id="CAI4036873.1"/>
    </source>
</evidence>
<feature type="transmembrane region" description="Helical" evidence="6">
    <location>
        <begin position="361"/>
        <end position="380"/>
    </location>
</feature>
<evidence type="ECO:0000256" key="6">
    <source>
        <dbReference type="SAM" id="Phobius"/>
    </source>
</evidence>
<evidence type="ECO:0000256" key="5">
    <source>
        <dbReference type="SAM" id="MobiDB-lite"/>
    </source>
</evidence>
<feature type="transmembrane region" description="Helical" evidence="6">
    <location>
        <begin position="433"/>
        <end position="455"/>
    </location>
</feature>
<keyword evidence="4 6" id="KW-0472">Membrane</keyword>
<dbReference type="InterPro" id="IPR018045">
    <property type="entry name" value="S04_transporter_CS"/>
</dbReference>
<dbReference type="GO" id="GO:0008271">
    <property type="term" value="F:secondary active sulfate transmembrane transporter activity"/>
    <property type="evidence" value="ECO:0007669"/>
    <property type="project" value="InterPro"/>
</dbReference>
<feature type="transmembrane region" description="Helical" evidence="6">
    <location>
        <begin position="498"/>
        <end position="525"/>
    </location>
</feature>
<keyword evidence="2 6" id="KW-0812">Transmembrane</keyword>
<feature type="transmembrane region" description="Helical" evidence="6">
    <location>
        <begin position="276"/>
        <end position="297"/>
    </location>
</feature>
<dbReference type="CDD" id="cd07042">
    <property type="entry name" value="STAS_SulP_like_sulfate_transporter"/>
    <property type="match status" value="1"/>
</dbReference>
<dbReference type="InterPro" id="IPR002645">
    <property type="entry name" value="STAS_dom"/>
</dbReference>
<sequence>MASNSSLLGRKRPSYSSTVQTRLKRSVDQHDSFSDNFNYDKDSSKNKGRIYVGTSNSTSEVCPAKNSIPESIDNAGFNDGIDDDNRIFETIPYYLPCFAWLPEYTFSKLWGDIIAGISLASFQIPLALSYTTSIAHVPPLCGLYSLAISPFVYGVFGSVPQMIVGPESAISLVVGQAVESITLHKDNVSLIDISIVITFVSGAILLFSGISRFGFLGNVLSKALLRGFISSVGLVMIINSLISELKLDKFLVSLPQHYHTPFEKILFLIDYAPAQYHMPTAIFSGCCLIILFLMRLLKRKLLKYHKGAIFFPDILLVVIVTILISMKFDLKHRYGITIVGDFSMDNFDKLKNPLTRSRRKLIPDLFSASLIVAMLGFFESTTASKSLGTTYNLTVSSNRELVALGFMNIVISLFGALPSFGGYGRSKINALSGAQSVISGVFVGVITLITMNLLLQFVHYIPNCVLSVITTVIGISLLEEVPSDIKFHLRCGGYSELFVFAVTFGVTIFYSIEAGICIGCVYSILNIIKHSAKSRIQILARVAGTSNFTNLDDYLMNMKRNPLSIENTEEIEGCMIVRIPEPLTFTNSEDLKQRLDRIERFGSSKIHPGRKSFRSKDSIKYVIFDLGGMTSLDSSAAQVLDEIITSYKRRNVFIYLANVSINDKIRTRLSKAGVIPNVERAQSSTQENNNGNICSDGQEPYSPYFDSIDAALYEIEKMKAKGNRILNNDSESFMSNTLFNSSLV</sequence>
<dbReference type="Pfam" id="PF01740">
    <property type="entry name" value="STAS"/>
    <property type="match status" value="1"/>
</dbReference>